<keyword evidence="3" id="KW-1185">Reference proteome</keyword>
<reference evidence="2 3" key="1">
    <citation type="journal article" date="2014" name="PLoS ONE">
        <title>Global Analysis of Gene Expression Profiles in Physic Nut (Jatropha curcas L.) Seedlings Exposed to Salt Stress.</title>
        <authorList>
            <person name="Zhang L."/>
            <person name="Zhang C."/>
            <person name="Wu P."/>
            <person name="Chen Y."/>
            <person name="Li M."/>
            <person name="Jiang H."/>
            <person name="Wu G."/>
        </authorList>
    </citation>
    <scope>NUCLEOTIDE SEQUENCE [LARGE SCALE GENOMIC DNA]</scope>
    <source>
        <strain evidence="3">cv. GZQX0401</strain>
        <tissue evidence="2">Young leaves</tissue>
    </source>
</reference>
<protein>
    <submittedName>
        <fullName evidence="2">Uncharacterized protein</fullName>
    </submittedName>
</protein>
<organism evidence="2 3">
    <name type="scientific">Jatropha curcas</name>
    <name type="common">Barbados nut</name>
    <dbReference type="NCBI Taxonomy" id="180498"/>
    <lineage>
        <taxon>Eukaryota</taxon>
        <taxon>Viridiplantae</taxon>
        <taxon>Streptophyta</taxon>
        <taxon>Embryophyta</taxon>
        <taxon>Tracheophyta</taxon>
        <taxon>Spermatophyta</taxon>
        <taxon>Magnoliopsida</taxon>
        <taxon>eudicotyledons</taxon>
        <taxon>Gunneridae</taxon>
        <taxon>Pentapetalae</taxon>
        <taxon>rosids</taxon>
        <taxon>fabids</taxon>
        <taxon>Malpighiales</taxon>
        <taxon>Euphorbiaceae</taxon>
        <taxon>Crotonoideae</taxon>
        <taxon>Jatropheae</taxon>
        <taxon>Jatropha</taxon>
    </lineage>
</organism>
<feature type="region of interest" description="Disordered" evidence="1">
    <location>
        <begin position="97"/>
        <end position="149"/>
    </location>
</feature>
<sequence>MGSSSDEDVQILVEQSEDENTEAIDSGVGEAKGRKENIRVANDPSDIYEDELCDICFTYGMAPKKVKGTKKAKVVEAIKKNVAAESSNLGVPLVVLDPQPVDGGATADSTYTKHASESPSTKPSRKRLREVSIPAPPPLPPQVGETLDI</sequence>
<evidence type="ECO:0000313" key="2">
    <source>
        <dbReference type="EMBL" id="KDP35346.1"/>
    </source>
</evidence>
<gene>
    <name evidence="2" type="ORF">JCGZ_10987</name>
</gene>
<accession>A0A067KGJ2</accession>
<dbReference type="Proteomes" id="UP000027138">
    <property type="component" value="Unassembled WGS sequence"/>
</dbReference>
<evidence type="ECO:0000313" key="3">
    <source>
        <dbReference type="Proteomes" id="UP000027138"/>
    </source>
</evidence>
<name>A0A067KGJ2_JATCU</name>
<evidence type="ECO:0000256" key="1">
    <source>
        <dbReference type="SAM" id="MobiDB-lite"/>
    </source>
</evidence>
<dbReference type="AlphaFoldDB" id="A0A067KGJ2"/>
<proteinExistence type="predicted"/>
<feature type="compositionally biased region" description="Polar residues" evidence="1">
    <location>
        <begin position="107"/>
        <end position="122"/>
    </location>
</feature>
<dbReference type="EMBL" id="KK914489">
    <property type="protein sequence ID" value="KDP35346.1"/>
    <property type="molecule type" value="Genomic_DNA"/>
</dbReference>